<dbReference type="InterPro" id="IPR018060">
    <property type="entry name" value="HTH_AraC"/>
</dbReference>
<feature type="transmembrane region" description="Helical" evidence="4">
    <location>
        <begin position="21"/>
        <end position="40"/>
    </location>
</feature>
<feature type="transmembrane region" description="Helical" evidence="4">
    <location>
        <begin position="294"/>
        <end position="316"/>
    </location>
</feature>
<dbReference type="EMBL" id="VDCQ01000070">
    <property type="protein sequence ID" value="TNJ61878.1"/>
    <property type="molecule type" value="Genomic_DNA"/>
</dbReference>
<dbReference type="OrthoDB" id="2647723at2"/>
<name>A0A5C4SYK0_9BACL</name>
<dbReference type="SUPFAM" id="SSF46689">
    <property type="entry name" value="Homeodomain-like"/>
    <property type="match status" value="2"/>
</dbReference>
<dbReference type="PROSITE" id="PS00041">
    <property type="entry name" value="HTH_ARAC_FAMILY_1"/>
    <property type="match status" value="1"/>
</dbReference>
<evidence type="ECO:0000313" key="7">
    <source>
        <dbReference type="Proteomes" id="UP000307943"/>
    </source>
</evidence>
<dbReference type="InterPro" id="IPR018062">
    <property type="entry name" value="HTH_AraC-typ_CS"/>
</dbReference>
<dbReference type="InterPro" id="IPR009057">
    <property type="entry name" value="Homeodomain-like_sf"/>
</dbReference>
<dbReference type="Proteomes" id="UP000307943">
    <property type="component" value="Unassembled WGS sequence"/>
</dbReference>
<keyword evidence="4" id="KW-1133">Transmembrane helix</keyword>
<dbReference type="GO" id="GO:0043565">
    <property type="term" value="F:sequence-specific DNA binding"/>
    <property type="evidence" value="ECO:0007669"/>
    <property type="project" value="InterPro"/>
</dbReference>
<protein>
    <submittedName>
        <fullName evidence="6">Helix-turn-helix transcriptional regulator</fullName>
    </submittedName>
</protein>
<dbReference type="Gene3D" id="1.10.10.60">
    <property type="entry name" value="Homeodomain-like"/>
    <property type="match status" value="2"/>
</dbReference>
<feature type="domain" description="HTH araC/xylS-type" evidence="5">
    <location>
        <begin position="652"/>
        <end position="750"/>
    </location>
</feature>
<keyword evidence="1" id="KW-0805">Transcription regulation</keyword>
<evidence type="ECO:0000256" key="2">
    <source>
        <dbReference type="ARBA" id="ARBA00023125"/>
    </source>
</evidence>
<keyword evidence="2" id="KW-0238">DNA-binding</keyword>
<dbReference type="Pfam" id="PF12833">
    <property type="entry name" value="HTH_18"/>
    <property type="match status" value="1"/>
</dbReference>
<dbReference type="PRINTS" id="PR00032">
    <property type="entry name" value="HTHARAC"/>
</dbReference>
<keyword evidence="4" id="KW-0812">Transmembrane</keyword>
<evidence type="ECO:0000256" key="4">
    <source>
        <dbReference type="SAM" id="Phobius"/>
    </source>
</evidence>
<keyword evidence="7" id="KW-1185">Reference proteome</keyword>
<evidence type="ECO:0000256" key="1">
    <source>
        <dbReference type="ARBA" id="ARBA00023015"/>
    </source>
</evidence>
<evidence type="ECO:0000256" key="3">
    <source>
        <dbReference type="ARBA" id="ARBA00023163"/>
    </source>
</evidence>
<gene>
    <name evidence="6" type="ORF">FE784_33440</name>
</gene>
<dbReference type="PROSITE" id="PS01124">
    <property type="entry name" value="HTH_ARAC_FAMILY_2"/>
    <property type="match status" value="1"/>
</dbReference>
<dbReference type="SMART" id="SM00342">
    <property type="entry name" value="HTH_ARAC"/>
    <property type="match status" value="1"/>
</dbReference>
<proteinExistence type="predicted"/>
<comment type="caution">
    <text evidence="6">The sequence shown here is derived from an EMBL/GenBank/DDBJ whole genome shotgun (WGS) entry which is preliminary data.</text>
</comment>
<dbReference type="AlphaFoldDB" id="A0A5C4SYK0"/>
<dbReference type="PANTHER" id="PTHR43280">
    <property type="entry name" value="ARAC-FAMILY TRANSCRIPTIONAL REGULATOR"/>
    <property type="match status" value="1"/>
</dbReference>
<dbReference type="PANTHER" id="PTHR43280:SF28">
    <property type="entry name" value="HTH-TYPE TRANSCRIPTIONAL ACTIVATOR RHAS"/>
    <property type="match status" value="1"/>
</dbReference>
<evidence type="ECO:0000313" key="6">
    <source>
        <dbReference type="EMBL" id="TNJ61878.1"/>
    </source>
</evidence>
<accession>A0A5C4SYK0</accession>
<keyword evidence="4" id="KW-0472">Membrane</keyword>
<dbReference type="InterPro" id="IPR020449">
    <property type="entry name" value="Tscrpt_reg_AraC-type_HTH"/>
</dbReference>
<dbReference type="RefSeq" id="WP_139606596.1">
    <property type="nucleotide sequence ID" value="NZ_VDCQ01000070.1"/>
</dbReference>
<organism evidence="6 7">
    <name type="scientific">Paenibacillus hemerocallicola</name>
    <dbReference type="NCBI Taxonomy" id="1172614"/>
    <lineage>
        <taxon>Bacteria</taxon>
        <taxon>Bacillati</taxon>
        <taxon>Bacillota</taxon>
        <taxon>Bacilli</taxon>
        <taxon>Bacillales</taxon>
        <taxon>Paenibacillaceae</taxon>
        <taxon>Paenibacillus</taxon>
    </lineage>
</organism>
<keyword evidence="3" id="KW-0804">Transcription</keyword>
<dbReference type="GO" id="GO:0003700">
    <property type="term" value="F:DNA-binding transcription factor activity"/>
    <property type="evidence" value="ECO:0007669"/>
    <property type="project" value="InterPro"/>
</dbReference>
<reference evidence="6 7" key="1">
    <citation type="submission" date="2019-05" db="EMBL/GenBank/DDBJ databases">
        <title>We sequenced the genome of Paenibacillus hemerocallicola KCTC 33185 for further insight into its adaptation and study the phylogeny of Paenibacillus.</title>
        <authorList>
            <person name="Narsing Rao M.P."/>
        </authorList>
    </citation>
    <scope>NUCLEOTIDE SEQUENCE [LARGE SCALE GENOMIC DNA]</scope>
    <source>
        <strain evidence="6 7">KCTC 33185</strain>
    </source>
</reference>
<evidence type="ECO:0000259" key="5">
    <source>
        <dbReference type="PROSITE" id="PS01124"/>
    </source>
</evidence>
<sequence>MGKLEQLRQNANSLFFKLLTSFMAIIVLLISFNFLSYTFFRNNVTNEILRYNKLNLDKTVNDYEKHMTLIRNVAFSLYFSSEVELLKISSPRIHYDVASQIRTNIRNTIGNDNLYLNNLVLYFRETGFIIERDGTSQAETMFSKYYKSDLYDYEFWKNEFNQSYTYTAYPSSAFVDMSWENAPASKGQMIPFVIKDNSNSKLLIIAMLDAGKMFGAFHQSINRNFIVMNEQGQTMFSSVDTEQTITLEELPGQEGHLKIGTDYYFYSKNAGSGLTYINIVPNAGISSQIVRLNVILGSLLVVAVVISIGTSVLFSIRMNNPLKKIVQSIQELNAGPSSSRRRSEIKEFAIIGDRLSDLLRTNRVIHEDLRQKNSQLKYYAYTNKLKMIRTGGLDWKEPDVSNKPFVLTVFNITFRRRYYENMETDSDFAAYFLKEYISTALADKYAESTVFQIEKNQILALVFPKEGEPPVIETLDRMKEIFDRDKHYCFLTIATSPQYTDSSQFTEAYERALAKLKFRPLGEETQIVTEMGEPAAYHALTLMEEQEFHANLQAGNGQAVVHQVIRIMSAMHKKQAAAGEFADFSRDLLSKVLRTLTALQLDGRMRKDDDSPQELLADCHTLEQYETFWSEFLGEAAGWIKQKKEARDPITSFVFDYLDHHYGEELSLEMLADKLNITGAYLSTYFKEKTGMNFSDYLNGMRVNIAKDMLQNSSMKIQDVAVRVGYHNVNSFIRMFKRYAGLPPGEFRKTSQQGG</sequence>